<evidence type="ECO:0000313" key="2">
    <source>
        <dbReference type="EMBL" id="CAH1113393.1"/>
    </source>
</evidence>
<reference evidence="2" key="1">
    <citation type="submission" date="2022-01" db="EMBL/GenBank/DDBJ databases">
        <authorList>
            <person name="King R."/>
        </authorList>
    </citation>
    <scope>NUCLEOTIDE SEQUENCE</scope>
</reference>
<proteinExistence type="predicted"/>
<evidence type="ECO:0000313" key="3">
    <source>
        <dbReference type="Proteomes" id="UP001153636"/>
    </source>
</evidence>
<protein>
    <submittedName>
        <fullName evidence="2">Uncharacterized protein</fullName>
    </submittedName>
</protein>
<accession>A0A9P0GLG0</accession>
<dbReference type="OrthoDB" id="6753017at2759"/>
<gene>
    <name evidence="2" type="ORF">PSYICH_LOCUS13515</name>
</gene>
<sequence length="155" mass="17378">MHAINTMCEELEILANVRMDTTDQHVDVSEFRVKKDAKDIKNFLNGFHPFPEINKILSIVSGVVGGNNINCHKAYEVGITSMFKMIGQTFNNIKLKRSEKVRIGLLCSPACTNCQSQSCSNVIDEDSCDIEEETADSSSVEQFMDIQPEEEKAKK</sequence>
<organism evidence="2 3">
    <name type="scientific">Psylliodes chrysocephalus</name>
    <dbReference type="NCBI Taxonomy" id="3402493"/>
    <lineage>
        <taxon>Eukaryota</taxon>
        <taxon>Metazoa</taxon>
        <taxon>Ecdysozoa</taxon>
        <taxon>Arthropoda</taxon>
        <taxon>Hexapoda</taxon>
        <taxon>Insecta</taxon>
        <taxon>Pterygota</taxon>
        <taxon>Neoptera</taxon>
        <taxon>Endopterygota</taxon>
        <taxon>Coleoptera</taxon>
        <taxon>Polyphaga</taxon>
        <taxon>Cucujiformia</taxon>
        <taxon>Chrysomeloidea</taxon>
        <taxon>Chrysomelidae</taxon>
        <taxon>Galerucinae</taxon>
        <taxon>Alticini</taxon>
        <taxon>Psylliodes</taxon>
    </lineage>
</organism>
<feature type="region of interest" description="Disordered" evidence="1">
    <location>
        <begin position="132"/>
        <end position="155"/>
    </location>
</feature>
<dbReference type="EMBL" id="OV651819">
    <property type="protein sequence ID" value="CAH1113393.1"/>
    <property type="molecule type" value="Genomic_DNA"/>
</dbReference>
<dbReference type="AlphaFoldDB" id="A0A9P0GLG0"/>
<name>A0A9P0GLG0_9CUCU</name>
<keyword evidence="3" id="KW-1185">Reference proteome</keyword>
<dbReference type="Proteomes" id="UP001153636">
    <property type="component" value="Chromosome 7"/>
</dbReference>
<evidence type="ECO:0000256" key="1">
    <source>
        <dbReference type="SAM" id="MobiDB-lite"/>
    </source>
</evidence>